<dbReference type="Gene3D" id="2.60.20.10">
    <property type="entry name" value="Crystallins"/>
    <property type="match status" value="1"/>
</dbReference>
<sequence>MFPCGIPFLFLLAVTLVAKVASAWNVTVTFYKNAEFKGASYAWTITETQLCYNLACFDNQASSVKWEGIPALGEFKGKSLIAFFTGHGCKKDSRDWPTDGVINGIKDNYPMNFGLDGIDDAVSSLLSGRTTRNSRTARRRLVRGARTKIYSLVR</sequence>
<keyword evidence="1" id="KW-0732">Signal</keyword>
<evidence type="ECO:0000256" key="1">
    <source>
        <dbReference type="SAM" id="SignalP"/>
    </source>
</evidence>
<dbReference type="GeneID" id="20642742"/>
<name>G5A9S6_PHYSP</name>
<evidence type="ECO:0000313" key="2">
    <source>
        <dbReference type="EMBL" id="EGZ07356.1"/>
    </source>
</evidence>
<dbReference type="InParanoid" id="G5A9S6"/>
<dbReference type="OMA" id="SYAWTIT"/>
<feature type="chain" id="PRO_5003473135" evidence="1">
    <location>
        <begin position="24"/>
        <end position="154"/>
    </location>
</feature>
<dbReference type="EMBL" id="JH159162">
    <property type="protein sequence ID" value="EGZ07356.1"/>
    <property type="molecule type" value="Genomic_DNA"/>
</dbReference>
<feature type="signal peptide" evidence="1">
    <location>
        <begin position="1"/>
        <end position="23"/>
    </location>
</feature>
<dbReference type="KEGG" id="psoj:PHYSODRAFT_306553"/>
<organism evidence="2 3">
    <name type="scientific">Phytophthora sojae (strain P6497)</name>
    <name type="common">Soybean stem and root rot agent</name>
    <name type="synonym">Phytophthora megasperma f. sp. glycines</name>
    <dbReference type="NCBI Taxonomy" id="1094619"/>
    <lineage>
        <taxon>Eukaryota</taxon>
        <taxon>Sar</taxon>
        <taxon>Stramenopiles</taxon>
        <taxon>Oomycota</taxon>
        <taxon>Peronosporomycetes</taxon>
        <taxon>Peronosporales</taxon>
        <taxon>Peronosporaceae</taxon>
        <taxon>Phytophthora</taxon>
    </lineage>
</organism>
<protein>
    <submittedName>
        <fullName evidence="2">Uncharacterized protein</fullName>
    </submittedName>
</protein>
<proteinExistence type="predicted"/>
<dbReference type="Proteomes" id="UP000002640">
    <property type="component" value="Unassembled WGS sequence"/>
</dbReference>
<reference evidence="2 3" key="1">
    <citation type="journal article" date="2006" name="Science">
        <title>Phytophthora genome sequences uncover evolutionary origins and mechanisms of pathogenesis.</title>
        <authorList>
            <person name="Tyler B.M."/>
            <person name="Tripathy S."/>
            <person name="Zhang X."/>
            <person name="Dehal P."/>
            <person name="Jiang R.H."/>
            <person name="Aerts A."/>
            <person name="Arredondo F.D."/>
            <person name="Baxter L."/>
            <person name="Bensasson D."/>
            <person name="Beynon J.L."/>
            <person name="Chapman J."/>
            <person name="Damasceno C.M."/>
            <person name="Dorrance A.E."/>
            <person name="Dou D."/>
            <person name="Dickerman A.W."/>
            <person name="Dubchak I.L."/>
            <person name="Garbelotto M."/>
            <person name="Gijzen M."/>
            <person name="Gordon S.G."/>
            <person name="Govers F."/>
            <person name="Grunwald N.J."/>
            <person name="Huang W."/>
            <person name="Ivors K.L."/>
            <person name="Jones R.W."/>
            <person name="Kamoun S."/>
            <person name="Krampis K."/>
            <person name="Lamour K.H."/>
            <person name="Lee M.K."/>
            <person name="McDonald W.H."/>
            <person name="Medina M."/>
            <person name="Meijer H.J."/>
            <person name="Nordberg E.K."/>
            <person name="Maclean D.J."/>
            <person name="Ospina-Giraldo M.D."/>
            <person name="Morris P.F."/>
            <person name="Phuntumart V."/>
            <person name="Putnam N.H."/>
            <person name="Rash S."/>
            <person name="Rose J.K."/>
            <person name="Sakihama Y."/>
            <person name="Salamov A.A."/>
            <person name="Savidor A."/>
            <person name="Scheuring C.F."/>
            <person name="Smith B.M."/>
            <person name="Sobral B.W."/>
            <person name="Terry A."/>
            <person name="Torto-Alalibo T.A."/>
            <person name="Win J."/>
            <person name="Xu Z."/>
            <person name="Zhang H."/>
            <person name="Grigoriev I.V."/>
            <person name="Rokhsar D.S."/>
            <person name="Boore J.L."/>
        </authorList>
    </citation>
    <scope>NUCLEOTIDE SEQUENCE [LARGE SCALE GENOMIC DNA]</scope>
    <source>
        <strain evidence="2 3">P6497</strain>
    </source>
</reference>
<accession>G5A9S6</accession>
<dbReference type="RefSeq" id="XP_009536922.1">
    <property type="nucleotide sequence ID" value="XM_009538627.1"/>
</dbReference>
<dbReference type="AlphaFoldDB" id="G5A9S6"/>
<evidence type="ECO:0000313" key="3">
    <source>
        <dbReference type="Proteomes" id="UP000002640"/>
    </source>
</evidence>
<gene>
    <name evidence="2" type="ORF">PHYSODRAFT_306553</name>
</gene>
<keyword evidence="3" id="KW-1185">Reference proteome</keyword>